<accession>A0A0P5A1L6</accession>
<proteinExistence type="predicted"/>
<evidence type="ECO:0000313" key="1">
    <source>
        <dbReference type="EMBL" id="JAJ14954.1"/>
    </source>
</evidence>
<protein>
    <submittedName>
        <fullName evidence="1">Uncharacterized protein</fullName>
    </submittedName>
</protein>
<organism evidence="1">
    <name type="scientific">Daphnia magna</name>
    <dbReference type="NCBI Taxonomy" id="35525"/>
    <lineage>
        <taxon>Eukaryota</taxon>
        <taxon>Metazoa</taxon>
        <taxon>Ecdysozoa</taxon>
        <taxon>Arthropoda</taxon>
        <taxon>Crustacea</taxon>
        <taxon>Branchiopoda</taxon>
        <taxon>Diplostraca</taxon>
        <taxon>Cladocera</taxon>
        <taxon>Anomopoda</taxon>
        <taxon>Daphniidae</taxon>
        <taxon>Daphnia</taxon>
    </lineage>
</organism>
<sequence length="146" mass="17267">MSFSLAQFSSCVGHRFQEKAMPHQVLKVAKRDFHGGGTEGHREKWINFKQSKAYSRGRGRSIGFSLERERRERMRMKSRRGRENWRQVLVEKRGEERTRAVHLERLRGMKTLGFEFAFEIQFPFAHRTRRCGPSCNFLAQTEAKSF</sequence>
<dbReference type="AlphaFoldDB" id="A0A0P5A1L6"/>
<reference evidence="1" key="2">
    <citation type="submission" date="2015-10" db="EMBL/GenBank/DDBJ databases">
        <authorList>
            <person name="Gilbert D.G."/>
        </authorList>
    </citation>
    <scope>NUCLEOTIDE SEQUENCE</scope>
</reference>
<reference evidence="1" key="1">
    <citation type="submission" date="2015-10" db="EMBL/GenBank/DDBJ databases">
        <title>Daphnia magna gene sets from two clonal populations assembled and annotated with EvidentialGene.</title>
        <authorList>
            <person name="Gilbert D."/>
            <person name="Podicheti R."/>
            <person name="Orsini L."/>
            <person name="Colbourne J."/>
            <person name="Pfrender M."/>
        </authorList>
    </citation>
    <scope>NUCLEOTIDE SEQUENCE</scope>
</reference>
<dbReference type="EMBL" id="GDIP01208448">
    <property type="protein sequence ID" value="JAJ14954.1"/>
    <property type="molecule type" value="Transcribed_RNA"/>
</dbReference>
<name>A0A0P5A1L6_9CRUS</name>